<comment type="function">
    <text evidence="7">Part of the tripartite ATP-independent periplasmic (TRAP) transport system.</text>
</comment>
<evidence type="ECO:0000256" key="7">
    <source>
        <dbReference type="RuleBase" id="RU369079"/>
    </source>
</evidence>
<name>A0ABP2A566_9HYPH</name>
<evidence type="ECO:0000256" key="6">
    <source>
        <dbReference type="ARBA" id="ARBA00023136"/>
    </source>
</evidence>
<dbReference type="PANTHER" id="PTHR33362">
    <property type="entry name" value="SIALIC ACID TRAP TRANSPORTER PERMEASE PROTEIN SIAT-RELATED"/>
    <property type="match status" value="1"/>
</dbReference>
<keyword evidence="6 7" id="KW-0472">Membrane</keyword>
<keyword evidence="2" id="KW-1003">Cell membrane</keyword>
<accession>A0ABP2A566</accession>
<evidence type="ECO:0000259" key="8">
    <source>
        <dbReference type="Pfam" id="PF06808"/>
    </source>
</evidence>
<evidence type="ECO:0000256" key="3">
    <source>
        <dbReference type="ARBA" id="ARBA00022519"/>
    </source>
</evidence>
<keyword evidence="4 7" id="KW-0812">Transmembrane</keyword>
<proteinExistence type="inferred from homology"/>
<dbReference type="Proteomes" id="UP000182178">
    <property type="component" value="Unassembled WGS sequence"/>
</dbReference>
<feature type="transmembrane region" description="Helical" evidence="7">
    <location>
        <begin position="360"/>
        <end position="385"/>
    </location>
</feature>
<feature type="transmembrane region" description="Helical" evidence="7">
    <location>
        <begin position="50"/>
        <end position="70"/>
    </location>
</feature>
<sequence length="433" mass="45549">MIVIDPFWLALVSICALALIGLPIGHAMIASSILYLWLAGLDMGTAAEQILNGLYTGYLLLAVPMFILAAEIMNAGTMTQRLLHFCNAVVGRFRGGLAQVNVLQSLIFAGMSGSAIADAAGTGKMMQQLMTKDGRYPASYAAALTAATAVIAPIIPPSIPLVIYALVSDASVGFLFLAGITPGIMLALAQMTIVAIDARRKNFPVEKPVPLHRLPGLTLRALPALMLPVVLLVGIRGGVMTPTEAAAVAAGYALLISVAIYQSVTPGQLYRALLSSGRTTASIGMLLAGAMVFNYVVTVENIPQSLSALLLGWNLTPTQFLLLVNVLLLLLGCVLEGTTILLVIVPVLIPAARALGIDMVHFGVVVVLNIMLGLITPPYGLLLFIMTRIAEVPLRDIVLNVLPFLFAMLGALAIVTLVPGTVLWLPRLLGYGG</sequence>
<keyword evidence="3 7" id="KW-0997">Cell inner membrane</keyword>
<dbReference type="InterPro" id="IPR010656">
    <property type="entry name" value="DctM"/>
</dbReference>
<protein>
    <recommendedName>
        <fullName evidence="7">TRAP transporter large permease protein</fullName>
    </recommendedName>
</protein>
<dbReference type="Pfam" id="PF06808">
    <property type="entry name" value="DctM"/>
    <property type="match status" value="1"/>
</dbReference>
<evidence type="ECO:0000313" key="9">
    <source>
        <dbReference type="EMBL" id="CUA87620.1"/>
    </source>
</evidence>
<feature type="transmembrane region" description="Helical" evidence="7">
    <location>
        <begin position="245"/>
        <end position="264"/>
    </location>
</feature>
<keyword evidence="10" id="KW-1185">Reference proteome</keyword>
<gene>
    <name evidence="9" type="ORF">Ga0061061_103420</name>
</gene>
<evidence type="ECO:0000313" key="10">
    <source>
        <dbReference type="Proteomes" id="UP000182178"/>
    </source>
</evidence>
<feature type="transmembrane region" description="Helical" evidence="7">
    <location>
        <begin position="397"/>
        <end position="425"/>
    </location>
</feature>
<keyword evidence="5 7" id="KW-1133">Transmembrane helix</keyword>
<reference evidence="9 10" key="1">
    <citation type="submission" date="2015-08" db="EMBL/GenBank/DDBJ databases">
        <authorList>
            <person name="Varghese N."/>
        </authorList>
    </citation>
    <scope>NUCLEOTIDE SEQUENCE [LARGE SCALE GENOMIC DNA]</scope>
    <source>
        <strain evidence="9 10">DSM 18167</strain>
    </source>
</reference>
<dbReference type="PIRSF" id="PIRSF006066">
    <property type="entry name" value="HI0050"/>
    <property type="match status" value="1"/>
</dbReference>
<evidence type="ECO:0000256" key="2">
    <source>
        <dbReference type="ARBA" id="ARBA00022475"/>
    </source>
</evidence>
<comment type="subunit">
    <text evidence="7">The complex comprises the extracytoplasmic solute receptor protein and the two transmembrane proteins.</text>
</comment>
<feature type="transmembrane region" description="Helical" evidence="7">
    <location>
        <begin position="217"/>
        <end position="239"/>
    </location>
</feature>
<comment type="subcellular location">
    <subcellularLocation>
        <location evidence="1 7">Cell inner membrane</location>
        <topology evidence="1 7">Multi-pass membrane protein</topology>
    </subcellularLocation>
</comment>
<feature type="transmembrane region" description="Helical" evidence="7">
    <location>
        <begin position="141"/>
        <end position="167"/>
    </location>
</feature>
<evidence type="ECO:0000256" key="1">
    <source>
        <dbReference type="ARBA" id="ARBA00004429"/>
    </source>
</evidence>
<dbReference type="NCBIfam" id="TIGR00786">
    <property type="entry name" value="dctM"/>
    <property type="match status" value="1"/>
</dbReference>
<evidence type="ECO:0000256" key="5">
    <source>
        <dbReference type="ARBA" id="ARBA00022989"/>
    </source>
</evidence>
<evidence type="ECO:0000256" key="4">
    <source>
        <dbReference type="ARBA" id="ARBA00022692"/>
    </source>
</evidence>
<organism evidence="9 10">
    <name type="scientific">Chelatococcus sambhunathii</name>
    <dbReference type="NCBI Taxonomy" id="363953"/>
    <lineage>
        <taxon>Bacteria</taxon>
        <taxon>Pseudomonadati</taxon>
        <taxon>Pseudomonadota</taxon>
        <taxon>Alphaproteobacteria</taxon>
        <taxon>Hyphomicrobiales</taxon>
        <taxon>Chelatococcaceae</taxon>
        <taxon>Chelatococcus</taxon>
    </lineage>
</organism>
<dbReference type="PANTHER" id="PTHR33362:SF5">
    <property type="entry name" value="C4-DICARBOXYLATE TRAP TRANSPORTER LARGE PERMEASE PROTEIN DCTM"/>
    <property type="match status" value="1"/>
</dbReference>
<feature type="transmembrane region" description="Helical" evidence="7">
    <location>
        <begin position="6"/>
        <end position="38"/>
    </location>
</feature>
<feature type="transmembrane region" description="Helical" evidence="7">
    <location>
        <begin position="276"/>
        <end position="297"/>
    </location>
</feature>
<comment type="caution">
    <text evidence="9">The sequence shown here is derived from an EMBL/GenBank/DDBJ whole genome shotgun (WGS) entry which is preliminary data.</text>
</comment>
<keyword evidence="7" id="KW-0813">Transport</keyword>
<dbReference type="EMBL" id="CYHC01000003">
    <property type="protein sequence ID" value="CUA87620.1"/>
    <property type="molecule type" value="Genomic_DNA"/>
</dbReference>
<dbReference type="RefSeq" id="WP_055458874.1">
    <property type="nucleotide sequence ID" value="NZ_CYHC01000003.1"/>
</dbReference>
<feature type="transmembrane region" description="Helical" evidence="7">
    <location>
        <begin position="173"/>
        <end position="196"/>
    </location>
</feature>
<dbReference type="InterPro" id="IPR004681">
    <property type="entry name" value="TRAP_DctM"/>
</dbReference>
<comment type="similarity">
    <text evidence="7">Belongs to the TRAP transporter large permease family.</text>
</comment>
<feature type="domain" description="TRAP C4-dicarboxylate transport system permease DctM subunit" evidence="8">
    <location>
        <begin position="11"/>
        <end position="420"/>
    </location>
</feature>
<feature type="transmembrane region" description="Helical" evidence="7">
    <location>
        <begin position="102"/>
        <end position="120"/>
    </location>
</feature>
<feature type="transmembrane region" description="Helical" evidence="7">
    <location>
        <begin position="320"/>
        <end position="348"/>
    </location>
</feature>